<sequence>MEEIRDSFRGVHCVIHCAALVSYSFPPDHDALHRINVTEEKLNHDFMYTLDFTNKNRKSMWLIKDEIENEITDKQEILEELYETGNRPDDLAIEDEAAVSEDEKGFTILRE</sequence>
<proteinExistence type="predicted"/>
<dbReference type="Proteomes" id="UP001148838">
    <property type="component" value="Unassembled WGS sequence"/>
</dbReference>
<accession>A0ABQ8T215</accession>
<gene>
    <name evidence="1" type="ORF">ANN_08159</name>
</gene>
<protein>
    <recommendedName>
        <fullName evidence="3">Alcohol-forming fatty acyl-CoA reductase</fullName>
    </recommendedName>
</protein>
<reference evidence="1 2" key="1">
    <citation type="journal article" date="2022" name="Allergy">
        <title>Genome assembly and annotation of Periplaneta americana reveal a comprehensive cockroach allergen profile.</title>
        <authorList>
            <person name="Wang L."/>
            <person name="Xiong Q."/>
            <person name="Saelim N."/>
            <person name="Wang L."/>
            <person name="Nong W."/>
            <person name="Wan A.T."/>
            <person name="Shi M."/>
            <person name="Liu X."/>
            <person name="Cao Q."/>
            <person name="Hui J.H.L."/>
            <person name="Sookrung N."/>
            <person name="Leung T.F."/>
            <person name="Tungtrongchitr A."/>
            <person name="Tsui S.K.W."/>
        </authorList>
    </citation>
    <scope>NUCLEOTIDE SEQUENCE [LARGE SCALE GENOMIC DNA]</scope>
    <source>
        <strain evidence="1">PWHHKU_190912</strain>
    </source>
</reference>
<dbReference type="EMBL" id="JAJSOF020000017">
    <property type="protein sequence ID" value="KAJ4440028.1"/>
    <property type="molecule type" value="Genomic_DNA"/>
</dbReference>
<evidence type="ECO:0008006" key="3">
    <source>
        <dbReference type="Google" id="ProtNLM"/>
    </source>
</evidence>
<comment type="caution">
    <text evidence="1">The sequence shown here is derived from an EMBL/GenBank/DDBJ whole genome shotgun (WGS) entry which is preliminary data.</text>
</comment>
<evidence type="ECO:0000313" key="2">
    <source>
        <dbReference type="Proteomes" id="UP001148838"/>
    </source>
</evidence>
<keyword evidence="2" id="KW-1185">Reference proteome</keyword>
<name>A0ABQ8T215_PERAM</name>
<organism evidence="1 2">
    <name type="scientific">Periplaneta americana</name>
    <name type="common">American cockroach</name>
    <name type="synonym">Blatta americana</name>
    <dbReference type="NCBI Taxonomy" id="6978"/>
    <lineage>
        <taxon>Eukaryota</taxon>
        <taxon>Metazoa</taxon>
        <taxon>Ecdysozoa</taxon>
        <taxon>Arthropoda</taxon>
        <taxon>Hexapoda</taxon>
        <taxon>Insecta</taxon>
        <taxon>Pterygota</taxon>
        <taxon>Neoptera</taxon>
        <taxon>Polyneoptera</taxon>
        <taxon>Dictyoptera</taxon>
        <taxon>Blattodea</taxon>
        <taxon>Blattoidea</taxon>
        <taxon>Blattidae</taxon>
        <taxon>Blattinae</taxon>
        <taxon>Periplaneta</taxon>
    </lineage>
</organism>
<evidence type="ECO:0000313" key="1">
    <source>
        <dbReference type="EMBL" id="KAJ4440028.1"/>
    </source>
</evidence>